<accession>A0A1Q3CYT2</accession>
<keyword evidence="2" id="KW-1185">Reference proteome</keyword>
<reference evidence="2" key="1">
    <citation type="submission" date="2016-04" db="EMBL/GenBank/DDBJ databases">
        <title>Cephalotus genome sequencing.</title>
        <authorList>
            <person name="Fukushima K."/>
            <person name="Hasebe M."/>
            <person name="Fang X."/>
        </authorList>
    </citation>
    <scope>NUCLEOTIDE SEQUENCE [LARGE SCALE GENOMIC DNA]</scope>
    <source>
        <strain evidence="2">cv. St1</strain>
    </source>
</reference>
<dbReference type="EMBL" id="BDDD01003510">
    <property type="protein sequence ID" value="GAV85248.1"/>
    <property type="molecule type" value="Genomic_DNA"/>
</dbReference>
<evidence type="ECO:0000313" key="1">
    <source>
        <dbReference type="EMBL" id="GAV85248.1"/>
    </source>
</evidence>
<evidence type="ECO:0000313" key="2">
    <source>
        <dbReference type="Proteomes" id="UP000187406"/>
    </source>
</evidence>
<name>A0A1Q3CYT2_CEPFO</name>
<dbReference type="PANTHER" id="PTHR33054:SF9">
    <property type="entry name" value="CCHC-TYPE DOMAIN-CONTAINING PROTEIN"/>
    <property type="match status" value="1"/>
</dbReference>
<proteinExistence type="predicted"/>
<dbReference type="Pfam" id="PF22909">
    <property type="entry name" value="Caulimovir_coat_dom"/>
    <property type="match status" value="1"/>
</dbReference>
<comment type="caution">
    <text evidence="1">The sequence shown here is derived from an EMBL/GenBank/DDBJ whole genome shotgun (WGS) entry which is preliminary data.</text>
</comment>
<evidence type="ECO:0008006" key="3">
    <source>
        <dbReference type="Google" id="ProtNLM"/>
    </source>
</evidence>
<dbReference type="InParanoid" id="A0A1Q3CYT2"/>
<sequence>MSAIRDRNNELLLILKCKTMSEFQQYKDTFLARVMHRSDRNSSFWKEIFFSSLPHLFGEKVRNKIKQKYRGLIPYDNCTYGDLISEINAVGIELCNDLKLRKQIKRERLTSKRRIRRIL</sequence>
<dbReference type="AlphaFoldDB" id="A0A1Q3CYT2"/>
<dbReference type="Proteomes" id="UP000187406">
    <property type="component" value="Unassembled WGS sequence"/>
</dbReference>
<dbReference type="PANTHER" id="PTHR33054">
    <property type="entry name" value="CCHC-TYPE DOMAIN-CONTAINING PROTEIN"/>
    <property type="match status" value="1"/>
</dbReference>
<organism evidence="1 2">
    <name type="scientific">Cephalotus follicularis</name>
    <name type="common">Albany pitcher plant</name>
    <dbReference type="NCBI Taxonomy" id="3775"/>
    <lineage>
        <taxon>Eukaryota</taxon>
        <taxon>Viridiplantae</taxon>
        <taxon>Streptophyta</taxon>
        <taxon>Embryophyta</taxon>
        <taxon>Tracheophyta</taxon>
        <taxon>Spermatophyta</taxon>
        <taxon>Magnoliopsida</taxon>
        <taxon>eudicotyledons</taxon>
        <taxon>Gunneridae</taxon>
        <taxon>Pentapetalae</taxon>
        <taxon>rosids</taxon>
        <taxon>fabids</taxon>
        <taxon>Oxalidales</taxon>
        <taxon>Cephalotaceae</taxon>
        <taxon>Cephalotus</taxon>
    </lineage>
</organism>
<gene>
    <name evidence="1" type="ORF">CFOL_v3_28686</name>
</gene>
<dbReference type="OrthoDB" id="1306145at2759"/>
<protein>
    <recommendedName>
        <fullName evidence="3">UBN2 domain-containing protein</fullName>
    </recommendedName>
</protein>